<name>L9XCW3_9EURY</name>
<feature type="compositionally biased region" description="Polar residues" evidence="1">
    <location>
        <begin position="77"/>
        <end position="88"/>
    </location>
</feature>
<evidence type="ECO:0000313" key="2">
    <source>
        <dbReference type="EMBL" id="ELY59575.1"/>
    </source>
</evidence>
<dbReference type="OrthoDB" id="386467at2157"/>
<sequence>MTNRFGVAITAVAVALLLVSSVGVSTVALDRAVTIDVVDDDEAAVGFETVDTDAGGEELNVTNRMSQPLELERPATATPNAGNGSVSVSGDDDGTIDSGETVTLSVEDVCDGGDDVAIDIELIGDGVSVERTEALACPG</sequence>
<proteinExistence type="predicted"/>
<dbReference type="STRING" id="1227499.C493_05105"/>
<dbReference type="AlphaFoldDB" id="L9XCW3"/>
<dbReference type="Proteomes" id="UP000011602">
    <property type="component" value="Unassembled WGS sequence"/>
</dbReference>
<protein>
    <submittedName>
        <fullName evidence="2">Uncharacterized protein</fullName>
    </submittedName>
</protein>
<organism evidence="2 3">
    <name type="scientific">Natronolimnohabitans innermongolicus JCM 12255</name>
    <dbReference type="NCBI Taxonomy" id="1227499"/>
    <lineage>
        <taxon>Archaea</taxon>
        <taxon>Methanobacteriati</taxon>
        <taxon>Methanobacteriota</taxon>
        <taxon>Stenosarchaea group</taxon>
        <taxon>Halobacteria</taxon>
        <taxon>Halobacteriales</taxon>
        <taxon>Natrialbaceae</taxon>
        <taxon>Natronolimnohabitans</taxon>
    </lineage>
</organism>
<dbReference type="RefSeq" id="WP_007258327.1">
    <property type="nucleotide sequence ID" value="NZ_AOHZ01000025.1"/>
</dbReference>
<evidence type="ECO:0000313" key="3">
    <source>
        <dbReference type="Proteomes" id="UP000011602"/>
    </source>
</evidence>
<gene>
    <name evidence="2" type="ORF">C493_05105</name>
</gene>
<keyword evidence="3" id="KW-1185">Reference proteome</keyword>
<dbReference type="EMBL" id="AOHZ01000025">
    <property type="protein sequence ID" value="ELY59575.1"/>
    <property type="molecule type" value="Genomic_DNA"/>
</dbReference>
<feature type="region of interest" description="Disordered" evidence="1">
    <location>
        <begin position="64"/>
        <end position="99"/>
    </location>
</feature>
<reference evidence="2 3" key="1">
    <citation type="journal article" date="2014" name="PLoS Genet.">
        <title>Phylogenetically driven sequencing of extremely halophilic archaea reveals strategies for static and dynamic osmo-response.</title>
        <authorList>
            <person name="Becker E.A."/>
            <person name="Seitzer P.M."/>
            <person name="Tritt A."/>
            <person name="Larsen D."/>
            <person name="Krusor M."/>
            <person name="Yao A.I."/>
            <person name="Wu D."/>
            <person name="Madern D."/>
            <person name="Eisen J.A."/>
            <person name="Darling A.E."/>
            <person name="Facciotti M.T."/>
        </authorList>
    </citation>
    <scope>NUCLEOTIDE SEQUENCE [LARGE SCALE GENOMIC DNA]</scope>
    <source>
        <strain evidence="2 3">JCM 12255</strain>
    </source>
</reference>
<comment type="caution">
    <text evidence="2">The sequence shown here is derived from an EMBL/GenBank/DDBJ whole genome shotgun (WGS) entry which is preliminary data.</text>
</comment>
<evidence type="ECO:0000256" key="1">
    <source>
        <dbReference type="SAM" id="MobiDB-lite"/>
    </source>
</evidence>
<accession>L9XCW3</accession>